<organism evidence="1 2">
    <name type="scientific">Kosakonia pseudosacchari</name>
    <dbReference type="NCBI Taxonomy" id="1646340"/>
    <lineage>
        <taxon>Bacteria</taxon>
        <taxon>Pseudomonadati</taxon>
        <taxon>Pseudomonadota</taxon>
        <taxon>Gammaproteobacteria</taxon>
        <taxon>Enterobacterales</taxon>
        <taxon>Enterobacteriaceae</taxon>
        <taxon>Kosakonia</taxon>
    </lineage>
</organism>
<dbReference type="EMBL" id="NITV01000002">
    <property type="protein sequence ID" value="PDO89037.1"/>
    <property type="molecule type" value="Genomic_DNA"/>
</dbReference>
<evidence type="ECO:0000313" key="1">
    <source>
        <dbReference type="EMBL" id="PDO89037.1"/>
    </source>
</evidence>
<protein>
    <submittedName>
        <fullName evidence="1">Uncharacterized protein</fullName>
    </submittedName>
</protein>
<comment type="caution">
    <text evidence="1">The sequence shown here is derived from an EMBL/GenBank/DDBJ whole genome shotgun (WGS) entry which is preliminary data.</text>
</comment>
<gene>
    <name evidence="1" type="ORF">BK796_03565</name>
</gene>
<reference evidence="1 2" key="1">
    <citation type="submission" date="2017-06" db="EMBL/GenBank/DDBJ databases">
        <title>Draft genome sequence of nitrogen-fixing Kosakonia pseudosacchari strain NN143 isolated from sugarcane roots.</title>
        <authorList>
            <person name="Li Y."/>
            <person name="Li S."/>
            <person name="Lin L."/>
            <person name="Wu X."/>
            <person name="Yang L."/>
            <person name="Li Y."/>
            <person name="An Q."/>
        </authorList>
    </citation>
    <scope>NUCLEOTIDE SEQUENCE [LARGE SCALE GENOMIC DNA]</scope>
    <source>
        <strain evidence="1 2">NN143</strain>
    </source>
</reference>
<keyword evidence="2" id="KW-1185">Reference proteome</keyword>
<sequence length="65" mass="7287">MPANFSESEIMLPFNLECYIAFGNEIPLLTWKIIKMKNATAPGFRQKKDETNTPVAATKSIKIAI</sequence>
<dbReference type="Proteomes" id="UP000219642">
    <property type="component" value="Unassembled WGS sequence"/>
</dbReference>
<proteinExistence type="predicted"/>
<evidence type="ECO:0000313" key="2">
    <source>
        <dbReference type="Proteomes" id="UP000219642"/>
    </source>
</evidence>
<accession>A0ABX4IT16</accession>
<name>A0ABX4IT16_9ENTR</name>